<dbReference type="Pfam" id="PF13692">
    <property type="entry name" value="Glyco_trans_1_4"/>
    <property type="match status" value="1"/>
</dbReference>
<dbReference type="SUPFAM" id="SSF53448">
    <property type="entry name" value="Nucleotide-diphospho-sugar transferases"/>
    <property type="match status" value="1"/>
</dbReference>
<evidence type="ECO:0000259" key="1">
    <source>
        <dbReference type="Pfam" id="PF00535"/>
    </source>
</evidence>
<dbReference type="SUPFAM" id="SSF53756">
    <property type="entry name" value="UDP-Glycosyltransferase/glycogen phosphorylase"/>
    <property type="match status" value="1"/>
</dbReference>
<feature type="domain" description="DUF4214" evidence="2">
    <location>
        <begin position="93"/>
        <end position="142"/>
    </location>
</feature>
<dbReference type="RefSeq" id="WP_085492358.1">
    <property type="nucleotide sequence ID" value="NZ_FXAZ01000001.1"/>
</dbReference>
<protein>
    <recommendedName>
        <fullName evidence="5">Glycosyltransferase, GT2 family</fullName>
    </recommendedName>
</protein>
<name>A0A1X7I222_9BACL</name>
<gene>
    <name evidence="3" type="ORF">SAMN06295960_0027</name>
</gene>
<dbReference type="PANTHER" id="PTHR46656">
    <property type="entry name" value="PUTATIVE-RELATED"/>
    <property type="match status" value="1"/>
</dbReference>
<evidence type="ECO:0000313" key="4">
    <source>
        <dbReference type="Proteomes" id="UP000193834"/>
    </source>
</evidence>
<dbReference type="Pfam" id="PF00535">
    <property type="entry name" value="Glycos_transf_2"/>
    <property type="match status" value="1"/>
</dbReference>
<dbReference type="InterPro" id="IPR025282">
    <property type="entry name" value="DUF4214"/>
</dbReference>
<evidence type="ECO:0008006" key="5">
    <source>
        <dbReference type="Google" id="ProtNLM"/>
    </source>
</evidence>
<dbReference type="AlphaFoldDB" id="A0A1X7I222"/>
<dbReference type="Pfam" id="PF13946">
    <property type="entry name" value="DUF4214"/>
    <property type="match status" value="1"/>
</dbReference>
<dbReference type="STRING" id="1852522.SAMN06295960_0027"/>
<keyword evidence="4" id="KW-1185">Reference proteome</keyword>
<feature type="domain" description="Glycosyltransferase 2-like" evidence="1">
    <location>
        <begin position="184"/>
        <end position="308"/>
    </location>
</feature>
<organism evidence="3 4">
    <name type="scientific">Paenibacillus aquistagni</name>
    <dbReference type="NCBI Taxonomy" id="1852522"/>
    <lineage>
        <taxon>Bacteria</taxon>
        <taxon>Bacillati</taxon>
        <taxon>Bacillota</taxon>
        <taxon>Bacilli</taxon>
        <taxon>Bacillales</taxon>
        <taxon>Paenibacillaceae</taxon>
        <taxon>Paenibacillus</taxon>
    </lineage>
</organism>
<dbReference type="OrthoDB" id="440232at2"/>
<dbReference type="Gene3D" id="3.90.550.10">
    <property type="entry name" value="Spore Coat Polysaccharide Biosynthesis Protein SpsA, Chain A"/>
    <property type="match status" value="1"/>
</dbReference>
<dbReference type="InterPro" id="IPR001173">
    <property type="entry name" value="Glyco_trans_2-like"/>
</dbReference>
<dbReference type="Proteomes" id="UP000193834">
    <property type="component" value="Unassembled WGS sequence"/>
</dbReference>
<dbReference type="PANTHER" id="PTHR46656:SF3">
    <property type="entry name" value="PUTATIVE-RELATED"/>
    <property type="match status" value="1"/>
</dbReference>
<dbReference type="InterPro" id="IPR029044">
    <property type="entry name" value="Nucleotide-diphossugar_trans"/>
</dbReference>
<reference evidence="3 4" key="1">
    <citation type="submission" date="2017-04" db="EMBL/GenBank/DDBJ databases">
        <authorList>
            <person name="Afonso C.L."/>
            <person name="Miller P.J."/>
            <person name="Scott M.A."/>
            <person name="Spackman E."/>
            <person name="Goraichik I."/>
            <person name="Dimitrov K.M."/>
            <person name="Suarez D.L."/>
            <person name="Swayne D.E."/>
        </authorList>
    </citation>
    <scope>NUCLEOTIDE SEQUENCE [LARGE SCALE GENOMIC DNA]</scope>
    <source>
        <strain evidence="3 4">11</strain>
    </source>
</reference>
<dbReference type="Gene3D" id="3.40.50.2000">
    <property type="entry name" value="Glycogen Phosphorylase B"/>
    <property type="match status" value="1"/>
</dbReference>
<accession>A0A1X7I222</accession>
<dbReference type="CDD" id="cd04186">
    <property type="entry name" value="GT_2_like_c"/>
    <property type="match status" value="1"/>
</dbReference>
<proteinExistence type="predicted"/>
<sequence>MLRLVQILQQLFQLEGEAFVEELYRQILGREAEATIKAYHAPSMRAHSPKMNLMLNLLRSREARLLYMRPSMGAMLNGSTIQHLILGTLNSNTDDAFVASLYQQLLSRDPEPDAVQHYAIMLQGGQHRYAIVVGMLSAEECTGLIASGARHIPPGVSFGQYALNLNKSSFTLHTPAPKLARKLSIVILTWNGLDYTKRCLQSLSYLAGNSLVDIMVFDNGSRDGTVSYLKSLPWIKHHAHPDNIGFPAGNNAAIALCHPESDIVLLNNDIVVTDHNWLEKLQQTAYSDTRVGVVGCRLVGEDGRLQHAGTFIFSETCWGQQIGGQEVDIQQHERVQDVQGVVFACTYLKRSMMNHIGLLDTEYFAYFEDTEYCLRALAHHYRVICDGRVTLIHTQNTTTKVNKVNFNKLFETSRDKFRRKWGSYLDQSYELPVNWHSIANVSSGYANSSRKLMVALDEQHVKVHYRYVYGPGTPNPAMEPQSSNDYRVNLFNSRHKHPHATEVVYGQGDVFFKNNGRYKIGYSMLEVDGLPRDWVHQCNQMNEVWVPSHFNVSTFRDSGVRVPMYVMPLGVDPNYFNPNIRATRFSDRFTFLTVFEWGERKAPLEMLQTFINEFRHDEVLLVCKVTNQDPHVHVHEELRKLDLQGARCSIHLLYNQNLEDYLLGSLYRAADCFVLPTRGEGWGMPILEAMACGLPTIATNWSAQTDFLNDTTGFPIRVKGLVPAVAKCPYYHGFRWAEPDLEHMASLMRFVYTHHEQVKKRSELTAHYILNNWSWAHAAQKIKNRLKQIM</sequence>
<dbReference type="EMBL" id="FXAZ01000001">
    <property type="protein sequence ID" value="SMG07843.1"/>
    <property type="molecule type" value="Genomic_DNA"/>
</dbReference>
<evidence type="ECO:0000313" key="3">
    <source>
        <dbReference type="EMBL" id="SMG07843.1"/>
    </source>
</evidence>
<evidence type="ECO:0000259" key="2">
    <source>
        <dbReference type="Pfam" id="PF13946"/>
    </source>
</evidence>